<evidence type="ECO:0000256" key="2">
    <source>
        <dbReference type="SAM" id="SignalP"/>
    </source>
</evidence>
<comment type="caution">
    <text evidence="4">The sequence shown here is derived from an EMBL/GenBank/DDBJ whole genome shotgun (WGS) entry which is preliminary data.</text>
</comment>
<sequence length="568" mass="61507">MRSRPTPLSRKKRLLPLGIAALLSVALLAGCGNNAGNSPAAGNSAGNADTGTASPDNPPKTENVSYRLGDIINPEQVNNFNPFLKTGNYRPLFDYVYDALFYFNPVKGELIDRLAADDGAWSADGKTFTVKLNTAAKWHDGQPFTADDVVYTFQTLKDHPVLDSYQLWSDTRLSKVTAVGADTVAFALNGAFPSLPNYLSTVYIVPKHVFEKENPETFLNKTPVGTGAFTFKSINESAILLAANADYFLGAPKIGELVLQRFKDSPAITLSLQKGEIQGTTGALAMPSLPKLLENKDNKLQQFPGLSTYAVIINNDKPGLKDPAVRKAIQQAVNRQEIVDKGEMGAATLGNPGFLSQGFGSLVDADLEKDPSLQFSIEQANKTLTDAGYEKNGKGVYEKDGVKLSFVYYMAANAPAQNKEGTMITGWLKEAGIETSIKLVTWPELTSLAMAGNYDLIQNGITVPPDPQAALEVFHSKMTAPIGQNTPGLNWERFKDAQVDQWLDQAASADAVRRAELYKKVQDRVAELAPIVTLYSTGKTPYSETAFTNYDTSVPATSVISLAKVTKK</sequence>
<evidence type="ECO:0000313" key="4">
    <source>
        <dbReference type="EMBL" id="NBD22984.1"/>
    </source>
</evidence>
<evidence type="ECO:0000313" key="5">
    <source>
        <dbReference type="Proteomes" id="UP000665561"/>
    </source>
</evidence>
<feature type="signal peptide" evidence="2">
    <location>
        <begin position="1"/>
        <end position="29"/>
    </location>
</feature>
<keyword evidence="2" id="KW-0732">Signal</keyword>
<feature type="domain" description="Solute-binding protein family 5" evidence="3">
    <location>
        <begin position="113"/>
        <end position="475"/>
    </location>
</feature>
<dbReference type="PROSITE" id="PS51257">
    <property type="entry name" value="PROKAR_LIPOPROTEIN"/>
    <property type="match status" value="1"/>
</dbReference>
<dbReference type="Pfam" id="PF00496">
    <property type="entry name" value="SBP_bac_5"/>
    <property type="match status" value="1"/>
</dbReference>
<dbReference type="InterPro" id="IPR039424">
    <property type="entry name" value="SBP_5"/>
</dbReference>
<keyword evidence="5" id="KW-1185">Reference proteome</keyword>
<dbReference type="CDD" id="cd00995">
    <property type="entry name" value="PBP2_NikA_DppA_OppA_like"/>
    <property type="match status" value="1"/>
</dbReference>
<gene>
    <name evidence="4" type="ORF">GT019_03760</name>
</gene>
<accession>A0ABW9XK36</accession>
<dbReference type="RefSeq" id="WP_161741312.1">
    <property type="nucleotide sequence ID" value="NZ_JAAAMV010000001.1"/>
</dbReference>
<name>A0ABW9XK36_9BACL</name>
<dbReference type="InterPro" id="IPR030678">
    <property type="entry name" value="Peptide/Ni-bd"/>
</dbReference>
<dbReference type="Gene3D" id="3.90.76.10">
    <property type="entry name" value="Dipeptide-binding Protein, Domain 1"/>
    <property type="match status" value="1"/>
</dbReference>
<feature type="compositionally biased region" description="Polar residues" evidence="1">
    <location>
        <begin position="49"/>
        <end position="63"/>
    </location>
</feature>
<feature type="chain" id="PRO_5045263557" description="Solute-binding protein family 5 domain-containing protein" evidence="2">
    <location>
        <begin position="30"/>
        <end position="568"/>
    </location>
</feature>
<feature type="region of interest" description="Disordered" evidence="1">
    <location>
        <begin position="41"/>
        <end position="63"/>
    </location>
</feature>
<dbReference type="Gene3D" id="3.10.105.10">
    <property type="entry name" value="Dipeptide-binding Protein, Domain 3"/>
    <property type="match status" value="1"/>
</dbReference>
<protein>
    <recommendedName>
        <fullName evidence="3">Solute-binding protein family 5 domain-containing protein</fullName>
    </recommendedName>
</protein>
<dbReference type="SUPFAM" id="SSF53850">
    <property type="entry name" value="Periplasmic binding protein-like II"/>
    <property type="match status" value="1"/>
</dbReference>
<dbReference type="PIRSF" id="PIRSF002741">
    <property type="entry name" value="MppA"/>
    <property type="match status" value="1"/>
</dbReference>
<proteinExistence type="predicted"/>
<evidence type="ECO:0000256" key="1">
    <source>
        <dbReference type="SAM" id="MobiDB-lite"/>
    </source>
</evidence>
<dbReference type="InterPro" id="IPR000914">
    <property type="entry name" value="SBP_5_dom"/>
</dbReference>
<dbReference type="Gene3D" id="3.40.190.10">
    <property type="entry name" value="Periplasmic binding protein-like II"/>
    <property type="match status" value="1"/>
</dbReference>
<organism evidence="4 5">
    <name type="scientific">Paenibacillus glycinis</name>
    <dbReference type="NCBI Taxonomy" id="2697035"/>
    <lineage>
        <taxon>Bacteria</taxon>
        <taxon>Bacillati</taxon>
        <taxon>Bacillota</taxon>
        <taxon>Bacilli</taxon>
        <taxon>Bacillales</taxon>
        <taxon>Paenibacillaceae</taxon>
        <taxon>Paenibacillus</taxon>
    </lineage>
</organism>
<dbReference type="Proteomes" id="UP000665561">
    <property type="component" value="Unassembled WGS sequence"/>
</dbReference>
<reference evidence="4 5" key="1">
    <citation type="submission" date="2020-01" db="EMBL/GenBank/DDBJ databases">
        <title>Paenibacillus soybeanensis sp. nov. isolated from the nodules of soybean (Glycine max(L.) Merr).</title>
        <authorList>
            <person name="Wang H."/>
        </authorList>
    </citation>
    <scope>NUCLEOTIDE SEQUENCE [LARGE SCALE GENOMIC DNA]</scope>
    <source>
        <strain evidence="4 5">T1</strain>
    </source>
</reference>
<evidence type="ECO:0000259" key="3">
    <source>
        <dbReference type="Pfam" id="PF00496"/>
    </source>
</evidence>
<dbReference type="EMBL" id="JAAAMV010000001">
    <property type="protein sequence ID" value="NBD22984.1"/>
    <property type="molecule type" value="Genomic_DNA"/>
</dbReference>
<dbReference type="PANTHER" id="PTHR30290">
    <property type="entry name" value="PERIPLASMIC BINDING COMPONENT OF ABC TRANSPORTER"/>
    <property type="match status" value="1"/>
</dbReference>